<dbReference type="Pfam" id="PF02298">
    <property type="entry name" value="Cu_bind_like"/>
    <property type="match status" value="1"/>
</dbReference>
<dbReference type="GO" id="GO:0005886">
    <property type="term" value="C:plasma membrane"/>
    <property type="evidence" value="ECO:0007669"/>
    <property type="project" value="TreeGrafter"/>
</dbReference>
<dbReference type="Gene3D" id="2.60.40.420">
    <property type="entry name" value="Cupredoxins - blue copper proteins"/>
    <property type="match status" value="1"/>
</dbReference>
<evidence type="ECO:0000256" key="2">
    <source>
        <dbReference type="ARBA" id="ARBA00023008"/>
    </source>
</evidence>
<comment type="caution">
    <text evidence="7">The sequence shown here is derived from an EMBL/GenBank/DDBJ whole genome shotgun (WGS) entry which is preliminary data.</text>
</comment>
<feature type="domain" description="Phytocyanin" evidence="6">
    <location>
        <begin position="30"/>
        <end position="124"/>
    </location>
</feature>
<dbReference type="FunFam" id="2.60.40.420:FF:000013">
    <property type="entry name" value="basic blue protein-like"/>
    <property type="match status" value="1"/>
</dbReference>
<evidence type="ECO:0000259" key="6">
    <source>
        <dbReference type="PROSITE" id="PS51485"/>
    </source>
</evidence>
<dbReference type="EMBL" id="WOCE01000016">
    <property type="protein sequence ID" value="KAE9596754.1"/>
    <property type="molecule type" value="Genomic_DNA"/>
</dbReference>
<dbReference type="CDD" id="cd11013">
    <property type="entry name" value="Plantacyanin"/>
    <property type="match status" value="1"/>
</dbReference>
<dbReference type="PANTHER" id="PTHR33021">
    <property type="entry name" value="BLUE COPPER PROTEIN"/>
    <property type="match status" value="1"/>
</dbReference>
<gene>
    <name evidence="7" type="ORF">Lalb_Chr16g0379411</name>
</gene>
<dbReference type="InterPro" id="IPR041844">
    <property type="entry name" value="Plantacyanin"/>
</dbReference>
<dbReference type="Proteomes" id="UP000447434">
    <property type="component" value="Chromosome 16"/>
</dbReference>
<dbReference type="AlphaFoldDB" id="A0A6A5MQ16"/>
<organism evidence="7 8">
    <name type="scientific">Lupinus albus</name>
    <name type="common">White lupine</name>
    <name type="synonym">Lupinus termis</name>
    <dbReference type="NCBI Taxonomy" id="3870"/>
    <lineage>
        <taxon>Eukaryota</taxon>
        <taxon>Viridiplantae</taxon>
        <taxon>Streptophyta</taxon>
        <taxon>Embryophyta</taxon>
        <taxon>Tracheophyta</taxon>
        <taxon>Spermatophyta</taxon>
        <taxon>Magnoliopsida</taxon>
        <taxon>eudicotyledons</taxon>
        <taxon>Gunneridae</taxon>
        <taxon>Pentapetalae</taxon>
        <taxon>rosids</taxon>
        <taxon>fabids</taxon>
        <taxon>Fabales</taxon>
        <taxon>Fabaceae</taxon>
        <taxon>Papilionoideae</taxon>
        <taxon>50 kb inversion clade</taxon>
        <taxon>genistoids sensu lato</taxon>
        <taxon>core genistoids</taxon>
        <taxon>Genisteae</taxon>
        <taxon>Lupinus</taxon>
    </lineage>
</organism>
<keyword evidence="1" id="KW-0479">Metal-binding</keyword>
<evidence type="ECO:0000313" key="8">
    <source>
        <dbReference type="Proteomes" id="UP000447434"/>
    </source>
</evidence>
<dbReference type="InterPro" id="IPR003245">
    <property type="entry name" value="Phytocyanin_dom"/>
</dbReference>
<dbReference type="InterPro" id="IPR008972">
    <property type="entry name" value="Cupredoxin"/>
</dbReference>
<dbReference type="PROSITE" id="PS51485">
    <property type="entry name" value="PHYTOCYANIN"/>
    <property type="match status" value="1"/>
</dbReference>
<dbReference type="GO" id="GO:0009055">
    <property type="term" value="F:electron transfer activity"/>
    <property type="evidence" value="ECO:0007669"/>
    <property type="project" value="InterPro"/>
</dbReference>
<sequence>MAQGRGNSAVIALMLLLCMLVFHSDIAHATTFQVGDARGWDYGVSNWPSGKTFKAGDILEFSYNTAAHNLAVVDKSGYNSCNGSSGKVFTSGFEKLTLNKGYNYFISNIHDQCEAGMKMAVFAN</sequence>
<name>A0A6A5MQ16_LUPAL</name>
<evidence type="ECO:0000256" key="3">
    <source>
        <dbReference type="ARBA" id="ARBA00023157"/>
    </source>
</evidence>
<dbReference type="PANTHER" id="PTHR33021:SF193">
    <property type="entry name" value="OS06G0218600 PROTEIN"/>
    <property type="match status" value="1"/>
</dbReference>
<accession>A0A6A5MQ16</accession>
<evidence type="ECO:0000313" key="7">
    <source>
        <dbReference type="EMBL" id="KAE9596754.1"/>
    </source>
</evidence>
<evidence type="ECO:0000256" key="1">
    <source>
        <dbReference type="ARBA" id="ARBA00022723"/>
    </source>
</evidence>
<dbReference type="OrthoDB" id="2011645at2759"/>
<dbReference type="SUPFAM" id="SSF49503">
    <property type="entry name" value="Cupredoxins"/>
    <property type="match status" value="1"/>
</dbReference>
<evidence type="ECO:0000256" key="4">
    <source>
        <dbReference type="ARBA" id="ARBA00071970"/>
    </source>
</evidence>
<proteinExistence type="predicted"/>
<dbReference type="InterPro" id="IPR039391">
    <property type="entry name" value="Phytocyanin-like"/>
</dbReference>
<keyword evidence="3" id="KW-1015">Disulfide bond</keyword>
<reference evidence="8" key="1">
    <citation type="journal article" date="2020" name="Nat. Commun.">
        <title>Genome sequence of the cluster root forming white lupin.</title>
        <authorList>
            <person name="Hufnagel B."/>
            <person name="Marques A."/>
            <person name="Soriano A."/>
            <person name="Marques L."/>
            <person name="Divol F."/>
            <person name="Doumas P."/>
            <person name="Sallet E."/>
            <person name="Mancinotti D."/>
            <person name="Carrere S."/>
            <person name="Marande W."/>
            <person name="Arribat S."/>
            <person name="Keller J."/>
            <person name="Huneau C."/>
            <person name="Blein T."/>
            <person name="Aime D."/>
            <person name="Laguerre M."/>
            <person name="Taylor J."/>
            <person name="Schubert V."/>
            <person name="Nelson M."/>
            <person name="Geu-Flores F."/>
            <person name="Crespi M."/>
            <person name="Gallardo-Guerrero K."/>
            <person name="Delaux P.-M."/>
            <person name="Salse J."/>
            <person name="Berges H."/>
            <person name="Guyot R."/>
            <person name="Gouzy J."/>
            <person name="Peret B."/>
        </authorList>
    </citation>
    <scope>NUCLEOTIDE SEQUENCE [LARGE SCALE GENOMIC DNA]</scope>
    <source>
        <strain evidence="8">cv. Amiga</strain>
    </source>
</reference>
<keyword evidence="8" id="KW-1185">Reference proteome</keyword>
<keyword evidence="2" id="KW-0186">Copper</keyword>
<dbReference type="GO" id="GO:0046872">
    <property type="term" value="F:metal ion binding"/>
    <property type="evidence" value="ECO:0007669"/>
    <property type="project" value="UniProtKB-KW"/>
</dbReference>
<protein>
    <recommendedName>
        <fullName evidence="4">Basic blue protein</fullName>
    </recommendedName>
    <alternativeName>
        <fullName evidence="5">Plantacyanin</fullName>
    </alternativeName>
</protein>
<evidence type="ECO:0000256" key="5">
    <source>
        <dbReference type="ARBA" id="ARBA00082491"/>
    </source>
</evidence>